<keyword evidence="2" id="KW-1185">Reference proteome</keyword>
<dbReference type="EMBL" id="CP003617">
    <property type="protein sequence ID" value="AFZ10925.1"/>
    <property type="molecule type" value="Genomic_DNA"/>
</dbReference>
<accession>K9VUQ8</accession>
<sequence>MRCIVFVSARKNLVCDHKTIACYRLRTAITSPNRSRHEQHKKGSNLTEKFRRKAGYFQVNTGKMQSLQIPAFRLILYCFPSDFIRHLPDLRAHQKSANFFGGGFDQRCESRTDKSAGGRSSCRIKPIAWLIPCQHGEIKKWGNDRQSA</sequence>
<dbReference type="Proteomes" id="UP000010478">
    <property type="component" value="Plasmid pOSC7112.03"/>
</dbReference>
<proteinExistence type="predicted"/>
<gene>
    <name evidence="1" type="ORF">Osc7112_6840</name>
</gene>
<name>K9VUQ8_9CYAN</name>
<evidence type="ECO:0000313" key="1">
    <source>
        <dbReference type="EMBL" id="AFZ10925.1"/>
    </source>
</evidence>
<protein>
    <submittedName>
        <fullName evidence="1">Uncharacterized protein</fullName>
    </submittedName>
</protein>
<dbReference type="KEGG" id="oni:Osc7112_6840"/>
<keyword evidence="1" id="KW-0614">Plasmid</keyword>
<organism evidence="1 2">
    <name type="scientific">Phormidium nigroviride PCC 7112</name>
    <dbReference type="NCBI Taxonomy" id="179408"/>
    <lineage>
        <taxon>Bacteria</taxon>
        <taxon>Bacillati</taxon>
        <taxon>Cyanobacteriota</taxon>
        <taxon>Cyanophyceae</taxon>
        <taxon>Oscillatoriophycideae</taxon>
        <taxon>Oscillatoriales</taxon>
        <taxon>Oscillatoriaceae</taxon>
        <taxon>Phormidium</taxon>
    </lineage>
</organism>
<dbReference type="AlphaFoldDB" id="K9VUQ8"/>
<dbReference type="HOGENOM" id="CLU_1756991_0_0_3"/>
<evidence type="ECO:0000313" key="2">
    <source>
        <dbReference type="Proteomes" id="UP000010478"/>
    </source>
</evidence>
<reference evidence="1 2" key="1">
    <citation type="submission" date="2012-05" db="EMBL/GenBank/DDBJ databases">
        <title>Finished plasmid 3 of genome of Oscillatoria sp. PCC 7112.</title>
        <authorList>
            <consortium name="US DOE Joint Genome Institute"/>
            <person name="Gugger M."/>
            <person name="Coursin T."/>
            <person name="Rippka R."/>
            <person name="Tandeau De Marsac N."/>
            <person name="Huntemann M."/>
            <person name="Wei C.-L."/>
            <person name="Han J."/>
            <person name="Detter J.C."/>
            <person name="Han C."/>
            <person name="Tapia R."/>
            <person name="Davenport K."/>
            <person name="Daligault H."/>
            <person name="Erkkila T."/>
            <person name="Gu W."/>
            <person name="Munk A.C.C."/>
            <person name="Teshima H."/>
            <person name="Xu Y."/>
            <person name="Chain P."/>
            <person name="Chen A."/>
            <person name="Krypides N."/>
            <person name="Mavromatis K."/>
            <person name="Markowitz V."/>
            <person name="Szeto E."/>
            <person name="Ivanova N."/>
            <person name="Mikhailova N."/>
            <person name="Ovchinnikova G."/>
            <person name="Pagani I."/>
            <person name="Pati A."/>
            <person name="Goodwin L."/>
            <person name="Peters L."/>
            <person name="Pitluck S."/>
            <person name="Woyke T."/>
            <person name="Kerfeld C."/>
        </authorList>
    </citation>
    <scope>NUCLEOTIDE SEQUENCE [LARGE SCALE GENOMIC DNA]</scope>
    <source>
        <strain evidence="1 2">PCC 7112</strain>
        <plasmid evidence="1 2">pOSC7112.03</plasmid>
    </source>
</reference>
<geneLocation type="plasmid" evidence="1 2">
    <name>pOSC7112.03</name>
</geneLocation>